<feature type="signal peptide" evidence="2">
    <location>
        <begin position="1"/>
        <end position="24"/>
    </location>
</feature>
<keyword evidence="3" id="KW-1185">Reference proteome</keyword>
<protein>
    <submittedName>
        <fullName evidence="4">Uncharacterized protein LOC117563596 isoform X1</fullName>
    </submittedName>
</protein>
<feature type="compositionally biased region" description="Basic and acidic residues" evidence="1">
    <location>
        <begin position="321"/>
        <end position="332"/>
    </location>
</feature>
<feature type="compositionally biased region" description="Low complexity" evidence="1">
    <location>
        <begin position="216"/>
        <end position="230"/>
    </location>
</feature>
<evidence type="ECO:0000313" key="3">
    <source>
        <dbReference type="Proteomes" id="UP000515160"/>
    </source>
</evidence>
<proteinExistence type="predicted"/>
<sequence>MYLGQPVIFLGLCCFLLTHHCAQGQANKVSSKLDFDDMENNNNNQTGVPVIIGQGQGQGQGQQGNSGSGYDQGTGRAGSSGSGGGDGGGGGSGSSASGNSGHRPKIHGVRVTVDTGDGQQQTKAESKESVEITDLGKHKKRVGIHTDITFEITAEGEGNETSSAQQRDGEKEDASVPIFKGRASSSRGDSKHQSRDPYDPKAQWNPNYATEHRGLDAGNRAGSRSSSDSYYPQYYPQHVYTSDSSDVGGIYRNGETWTHYVPVWTTERSPHEQSQLQRRPSWKPCYCMASYGTDYRRRRASKTTKGIKGPSRRGIVKSQVHKVDSKLEQPFS</sequence>
<feature type="compositionally biased region" description="Basic and acidic residues" evidence="1">
    <location>
        <begin position="188"/>
        <end position="199"/>
    </location>
</feature>
<dbReference type="GeneID" id="117563596"/>
<feature type="region of interest" description="Disordered" evidence="1">
    <location>
        <begin position="36"/>
        <end position="106"/>
    </location>
</feature>
<evidence type="ECO:0000256" key="2">
    <source>
        <dbReference type="SAM" id="SignalP"/>
    </source>
</evidence>
<feature type="chain" id="PRO_5027791297" evidence="2">
    <location>
        <begin position="25"/>
        <end position="332"/>
    </location>
</feature>
<feature type="compositionally biased region" description="Gly residues" evidence="1">
    <location>
        <begin position="54"/>
        <end position="93"/>
    </location>
</feature>
<accession>A0A6P8WJJ7</accession>
<name>A0A6P8WJJ7_DROAB</name>
<reference evidence="4" key="1">
    <citation type="submission" date="2025-08" db="UniProtKB">
        <authorList>
            <consortium name="RefSeq"/>
        </authorList>
    </citation>
    <scope>IDENTIFICATION</scope>
    <source>
        <strain evidence="4">15112-1751.03</strain>
        <tissue evidence="4">Whole Adult</tissue>
    </source>
</reference>
<feature type="region of interest" description="Disordered" evidence="1">
    <location>
        <begin position="150"/>
        <end position="230"/>
    </location>
</feature>
<dbReference type="Proteomes" id="UP000515160">
    <property type="component" value="Chromosome 2L"/>
</dbReference>
<organism evidence="3 4">
    <name type="scientific">Drosophila albomicans</name>
    <name type="common">Fruit fly</name>
    <dbReference type="NCBI Taxonomy" id="7291"/>
    <lineage>
        <taxon>Eukaryota</taxon>
        <taxon>Metazoa</taxon>
        <taxon>Ecdysozoa</taxon>
        <taxon>Arthropoda</taxon>
        <taxon>Hexapoda</taxon>
        <taxon>Insecta</taxon>
        <taxon>Pterygota</taxon>
        <taxon>Neoptera</taxon>
        <taxon>Endopterygota</taxon>
        <taxon>Diptera</taxon>
        <taxon>Brachycera</taxon>
        <taxon>Muscomorpha</taxon>
        <taxon>Ephydroidea</taxon>
        <taxon>Drosophilidae</taxon>
        <taxon>Drosophila</taxon>
    </lineage>
</organism>
<evidence type="ECO:0000313" key="4">
    <source>
        <dbReference type="RefSeq" id="XP_034097875.1"/>
    </source>
</evidence>
<keyword evidence="2" id="KW-0732">Signal</keyword>
<feature type="region of interest" description="Disordered" evidence="1">
    <location>
        <begin position="298"/>
        <end position="332"/>
    </location>
</feature>
<gene>
    <name evidence="4" type="primary">LOC117563596</name>
</gene>
<dbReference type="AlphaFoldDB" id="A0A6P8WJJ7"/>
<dbReference type="RefSeq" id="XP_034097875.1">
    <property type="nucleotide sequence ID" value="XM_034241984.2"/>
</dbReference>
<evidence type="ECO:0000256" key="1">
    <source>
        <dbReference type="SAM" id="MobiDB-lite"/>
    </source>
</evidence>
<dbReference type="OrthoDB" id="7776691at2759"/>